<keyword evidence="1" id="KW-0732">Signal</keyword>
<evidence type="ECO:0008006" key="4">
    <source>
        <dbReference type="Google" id="ProtNLM"/>
    </source>
</evidence>
<protein>
    <recommendedName>
        <fullName evidence="4">Secretion system C-terminal sorting domain-containing protein</fullName>
    </recommendedName>
</protein>
<name>A0A1D8P3Y6_9FLAO</name>
<feature type="signal peptide" evidence="1">
    <location>
        <begin position="1"/>
        <end position="20"/>
    </location>
</feature>
<dbReference type="RefSeq" id="WP_070235405.1">
    <property type="nucleotide sequence ID" value="NZ_CP017478.1"/>
</dbReference>
<keyword evidence="3" id="KW-1185">Reference proteome</keyword>
<dbReference type="EMBL" id="CP017478">
    <property type="protein sequence ID" value="AOW19275.1"/>
    <property type="molecule type" value="Genomic_DNA"/>
</dbReference>
<sequence>MKTKRIITVVLLFVCFTISANNNKKVKATFNNAVITEVEATLSFFIPEEFSSVYIHVSDENKKVFQKVKVYQRGNGAIKCDKKGLPTGTYYYTMFVDGVATDTQKLVIK</sequence>
<feature type="chain" id="PRO_5009110730" description="Secretion system C-terminal sorting domain-containing protein" evidence="1">
    <location>
        <begin position="21"/>
        <end position="109"/>
    </location>
</feature>
<dbReference type="Proteomes" id="UP000176050">
    <property type="component" value="Chromosome"/>
</dbReference>
<evidence type="ECO:0000256" key="1">
    <source>
        <dbReference type="SAM" id="SignalP"/>
    </source>
</evidence>
<dbReference type="KEGG" id="lul:LPB138_00595"/>
<dbReference type="OrthoDB" id="9808953at2"/>
<accession>A0A1D8P3Y6</accession>
<organism evidence="2 3">
    <name type="scientific">Urechidicola croceus</name>
    <dbReference type="NCBI Taxonomy" id="1850246"/>
    <lineage>
        <taxon>Bacteria</taxon>
        <taxon>Pseudomonadati</taxon>
        <taxon>Bacteroidota</taxon>
        <taxon>Flavobacteriia</taxon>
        <taxon>Flavobacteriales</taxon>
        <taxon>Flavobacteriaceae</taxon>
        <taxon>Urechidicola</taxon>
    </lineage>
</organism>
<evidence type="ECO:0000313" key="2">
    <source>
        <dbReference type="EMBL" id="AOW19275.1"/>
    </source>
</evidence>
<reference evidence="2 3" key="1">
    <citation type="submission" date="2016-10" db="EMBL/GenBank/DDBJ databases">
        <title>Lutibacter sp. LPB0138, isolated from marine gastropod.</title>
        <authorList>
            <person name="Kim E."/>
            <person name="Yi H."/>
        </authorList>
    </citation>
    <scope>NUCLEOTIDE SEQUENCE [LARGE SCALE GENOMIC DNA]</scope>
    <source>
        <strain evidence="2 3">LPB0138</strain>
    </source>
</reference>
<evidence type="ECO:0000313" key="3">
    <source>
        <dbReference type="Proteomes" id="UP000176050"/>
    </source>
</evidence>
<gene>
    <name evidence="2" type="ORF">LPB138_00595</name>
</gene>
<proteinExistence type="predicted"/>
<dbReference type="AlphaFoldDB" id="A0A1D8P3Y6"/>